<dbReference type="NCBIfam" id="TIGR00350">
    <property type="entry name" value="lytR_cpsA_psr"/>
    <property type="match status" value="1"/>
</dbReference>
<feature type="transmembrane region" description="Helical" evidence="3">
    <location>
        <begin position="54"/>
        <end position="75"/>
    </location>
</feature>
<dbReference type="Proteomes" id="UP001596435">
    <property type="component" value="Unassembled WGS sequence"/>
</dbReference>
<dbReference type="InterPro" id="IPR050922">
    <property type="entry name" value="LytR/CpsA/Psr_CW_biosynth"/>
</dbReference>
<evidence type="ECO:0000256" key="1">
    <source>
        <dbReference type="ARBA" id="ARBA00006068"/>
    </source>
</evidence>
<comment type="similarity">
    <text evidence="1">Belongs to the LytR/CpsA/Psr (LCP) family.</text>
</comment>
<dbReference type="InterPro" id="IPR004474">
    <property type="entry name" value="LytR_CpsA_psr"/>
</dbReference>
<feature type="region of interest" description="Disordered" evidence="2">
    <location>
        <begin position="502"/>
        <end position="538"/>
    </location>
</feature>
<reference evidence="7" key="1">
    <citation type="journal article" date="2019" name="Int. J. Syst. Evol. Microbiol.">
        <title>The Global Catalogue of Microorganisms (GCM) 10K type strain sequencing project: providing services to taxonomists for standard genome sequencing and annotation.</title>
        <authorList>
            <consortium name="The Broad Institute Genomics Platform"/>
            <consortium name="The Broad Institute Genome Sequencing Center for Infectious Disease"/>
            <person name="Wu L."/>
            <person name="Ma J."/>
        </authorList>
    </citation>
    <scope>NUCLEOTIDE SEQUENCE [LARGE SCALE GENOMIC DNA]</scope>
    <source>
        <strain evidence="7">CGMCC 1.12859</strain>
    </source>
</reference>
<feature type="compositionally biased region" description="Low complexity" evidence="2">
    <location>
        <begin position="388"/>
        <end position="409"/>
    </location>
</feature>
<dbReference type="Pfam" id="PF13399">
    <property type="entry name" value="LytR_C"/>
    <property type="match status" value="1"/>
</dbReference>
<feature type="region of interest" description="Disordered" evidence="2">
    <location>
        <begin position="1"/>
        <end position="46"/>
    </location>
</feature>
<evidence type="ECO:0000313" key="6">
    <source>
        <dbReference type="EMBL" id="MFC7183342.1"/>
    </source>
</evidence>
<dbReference type="Gene3D" id="3.30.70.2390">
    <property type="match status" value="1"/>
</dbReference>
<dbReference type="PANTHER" id="PTHR33392:SF6">
    <property type="entry name" value="POLYISOPRENYL-TEICHOIC ACID--PEPTIDOGLYCAN TEICHOIC ACID TRANSFERASE TAGU"/>
    <property type="match status" value="1"/>
</dbReference>
<feature type="domain" description="LytR/CpsA/Psr regulator C-terminal" evidence="5">
    <location>
        <begin position="417"/>
        <end position="499"/>
    </location>
</feature>
<keyword evidence="3" id="KW-0812">Transmembrane</keyword>
<protein>
    <submittedName>
        <fullName evidence="6">LCP family protein</fullName>
    </submittedName>
</protein>
<gene>
    <name evidence="6" type="ORF">ACFQMG_27730</name>
</gene>
<evidence type="ECO:0000256" key="2">
    <source>
        <dbReference type="SAM" id="MobiDB-lite"/>
    </source>
</evidence>
<keyword evidence="7" id="KW-1185">Reference proteome</keyword>
<dbReference type="InterPro" id="IPR027381">
    <property type="entry name" value="LytR/CpsA/Psr_C"/>
</dbReference>
<accession>A0ABW2G4J9</accession>
<proteinExistence type="inferred from homology"/>
<dbReference type="Pfam" id="PF03816">
    <property type="entry name" value="LytR_cpsA_psr"/>
    <property type="match status" value="1"/>
</dbReference>
<dbReference type="RefSeq" id="WP_345709019.1">
    <property type="nucleotide sequence ID" value="NZ_BAABKV010000001.1"/>
</dbReference>
<feature type="compositionally biased region" description="Gly residues" evidence="2">
    <location>
        <begin position="18"/>
        <end position="30"/>
    </location>
</feature>
<feature type="domain" description="Cell envelope-related transcriptional attenuator" evidence="4">
    <location>
        <begin position="133"/>
        <end position="302"/>
    </location>
</feature>
<evidence type="ECO:0000313" key="7">
    <source>
        <dbReference type="Proteomes" id="UP001596435"/>
    </source>
</evidence>
<evidence type="ECO:0000256" key="3">
    <source>
        <dbReference type="SAM" id="Phobius"/>
    </source>
</evidence>
<dbReference type="EMBL" id="JBHTAJ010000066">
    <property type="protein sequence ID" value="MFC7183342.1"/>
    <property type="molecule type" value="Genomic_DNA"/>
</dbReference>
<name>A0ABW2G4J9_9ACTN</name>
<feature type="region of interest" description="Disordered" evidence="2">
    <location>
        <begin position="386"/>
        <end position="409"/>
    </location>
</feature>
<dbReference type="Gene3D" id="3.40.630.190">
    <property type="entry name" value="LCP protein"/>
    <property type="match status" value="1"/>
</dbReference>
<keyword evidence="3" id="KW-1133">Transmembrane helix</keyword>
<dbReference type="PANTHER" id="PTHR33392">
    <property type="entry name" value="POLYISOPRENYL-TEICHOIC ACID--PEPTIDOGLYCAN TEICHOIC ACID TRANSFERASE TAGU"/>
    <property type="match status" value="1"/>
</dbReference>
<keyword evidence="3" id="KW-0472">Membrane</keyword>
<evidence type="ECO:0000259" key="5">
    <source>
        <dbReference type="Pfam" id="PF13399"/>
    </source>
</evidence>
<organism evidence="6 7">
    <name type="scientific">Kitasatospora paranensis</name>
    <dbReference type="NCBI Taxonomy" id="258053"/>
    <lineage>
        <taxon>Bacteria</taxon>
        <taxon>Bacillati</taxon>
        <taxon>Actinomycetota</taxon>
        <taxon>Actinomycetes</taxon>
        <taxon>Kitasatosporales</taxon>
        <taxon>Streptomycetaceae</taxon>
        <taxon>Kitasatospora</taxon>
    </lineage>
</organism>
<feature type="compositionally biased region" description="Low complexity" evidence="2">
    <location>
        <begin position="502"/>
        <end position="525"/>
    </location>
</feature>
<comment type="caution">
    <text evidence="6">The sequence shown here is derived from an EMBL/GenBank/DDBJ whole genome shotgun (WGS) entry which is preliminary data.</text>
</comment>
<sequence length="538" mass="55419">MTRESDVVPGHRAARPGAGHGGAGYDGGGYDDGDRASDAGGGRARRRRRSKKEIALWVLAGSLALTVLAGGVVYYRLNGNISTFDGDGVSKDRPDAAAPDAQGRTPVNVLLIGSDSRDGANKDLGGGVEGGARSDTTILLHVYADHKHAVGVSIPRDSLVDIPSCMLPNKTWTKAQTHVMFNSAFEVGNTVQGNPACTQNTVEKMTGLRVDHTVVVNFQGFAAMTSAVGGVEVCVPKAIYEGDLDPNLGHKGKQIFAQGQQKVSGAQALDYVRLRHGIGDGSDIGRTKRQQAFMSSLIKDVKSKGMDPTTLLPLADAATKSLIVDPGLGSAQKLMSFALSLKAIDLHDMKFLTMPWRYEGARVAVVHPDADQLWAALKADRTLDGQDASASADAQSPAPAASSSAPATPAAVNGAGVRVAVYNGTSTAGLTLKASALLEASDFTVTGKANASTRDHRTTLVQYGPGERAAAQKVAALFPGATLEASSRAGVSLVLGADFAAGDGGSSSDSVPSGPLPTSVSSAARSADDDPCANLSYG</sequence>
<evidence type="ECO:0000259" key="4">
    <source>
        <dbReference type="Pfam" id="PF03816"/>
    </source>
</evidence>